<feature type="region of interest" description="Disordered" evidence="4">
    <location>
        <begin position="510"/>
        <end position="543"/>
    </location>
</feature>
<evidence type="ECO:0000256" key="1">
    <source>
        <dbReference type="ARBA" id="ARBA00022670"/>
    </source>
</evidence>
<dbReference type="GO" id="GO:0016579">
    <property type="term" value="P:protein deubiquitination"/>
    <property type="evidence" value="ECO:0007669"/>
    <property type="project" value="InterPro"/>
</dbReference>
<evidence type="ECO:0000313" key="7">
    <source>
        <dbReference type="Proteomes" id="UP001295684"/>
    </source>
</evidence>
<feature type="domain" description="USP" evidence="5">
    <location>
        <begin position="2069"/>
        <end position="2415"/>
    </location>
</feature>
<keyword evidence="2" id="KW-0833">Ubl conjugation pathway</keyword>
<feature type="region of interest" description="Disordered" evidence="4">
    <location>
        <begin position="1"/>
        <end position="25"/>
    </location>
</feature>
<dbReference type="PANTHER" id="PTHR24006">
    <property type="entry name" value="UBIQUITIN CARBOXYL-TERMINAL HYDROLASE"/>
    <property type="match status" value="1"/>
</dbReference>
<proteinExistence type="predicted"/>
<evidence type="ECO:0000256" key="3">
    <source>
        <dbReference type="ARBA" id="ARBA00022801"/>
    </source>
</evidence>
<dbReference type="EMBL" id="CAMPGE010000256">
    <property type="protein sequence ID" value="CAI2358991.1"/>
    <property type="molecule type" value="Genomic_DNA"/>
</dbReference>
<keyword evidence="7" id="KW-1185">Reference proteome</keyword>
<gene>
    <name evidence="6" type="ORF">ECRASSUSDP1_LOCUS275</name>
</gene>
<feature type="region of interest" description="Disordered" evidence="4">
    <location>
        <begin position="892"/>
        <end position="915"/>
    </location>
</feature>
<dbReference type="InterPro" id="IPR038765">
    <property type="entry name" value="Papain-like_cys_pep_sf"/>
</dbReference>
<accession>A0AAD1U2A0</accession>
<dbReference type="InterPro" id="IPR050164">
    <property type="entry name" value="Peptidase_C19"/>
</dbReference>
<feature type="region of interest" description="Disordered" evidence="4">
    <location>
        <begin position="1620"/>
        <end position="1660"/>
    </location>
</feature>
<evidence type="ECO:0000259" key="5">
    <source>
        <dbReference type="PROSITE" id="PS50235"/>
    </source>
</evidence>
<feature type="compositionally biased region" description="Polar residues" evidence="4">
    <location>
        <begin position="1642"/>
        <end position="1660"/>
    </location>
</feature>
<feature type="region of interest" description="Disordered" evidence="4">
    <location>
        <begin position="2303"/>
        <end position="2326"/>
    </location>
</feature>
<evidence type="ECO:0000256" key="4">
    <source>
        <dbReference type="SAM" id="MobiDB-lite"/>
    </source>
</evidence>
<dbReference type="SUPFAM" id="SSF54001">
    <property type="entry name" value="Cysteine proteinases"/>
    <property type="match status" value="1"/>
</dbReference>
<evidence type="ECO:0000313" key="6">
    <source>
        <dbReference type="EMBL" id="CAI2358991.1"/>
    </source>
</evidence>
<sequence length="3149" mass="365743">MADKGEDVPMQDNQPQEAREEKIITGNQDMEQDLDVDKVKSTLNAYKFDVIKNQNMNVEGIVNDLRLTMDRIDDGKLPESFDELVCNFINIWSKRKFHKIEINIQAIINGFFQYWMYKRAKKEKLNSENLKTLRLLLNDDAYFYSIQFTREVMKEAKEEIEAVSKVNPVIFTHIDDFTDVKRTIYSPFFAVNVEAFCKLDGFAEILKTLDGSPNMSIDQLREYFDICISTAPYLEEGFKLQIFTVLVDKILQLFKNFPDEKLKTISQDNLEKFINCFEFVLEGVYDEDRKKADEIVQKFELELALRFLNTPYIEKRVHGLNILISKVNLVNRSSFDCTWKRKMFVNMEDLWLNSELFLQWLLDNDIFGLFFGEKLHSELVVKYYAVLSFLYSKDKLNEKNFELIWDCAINKHDAYRVNILKVLSTLSLKMKPSHAKFLFEKLKQLDNPEYCKFILQLLKHLNKNSCKGPMTDKAAQEAGFGKTQRRDDFMGDILNIQAIDLTGIGKRREKKTRSFSLGGEEKDSSKPSKGRHNSPDNTGRRFGEIYPSINISSLDKFPSDTLVKKNKRNRSIDKVNNIFDIEVSKEENKVEVRKQNEHQSTDEEDKEKDEGVVTTQDDFALIKERLEKGLTKTRVRQEDKKKLNDWEQEELKKQMENLPESEKEIKEEMKEDTIDHIWKLCQESMVVQGINISVHRGAIDTFSHALTYNSDEVKWKYISKIIEKLQQNESIIAMINILKKFIQTFPEGDIEKIKNPEPGQAMNEICFPKTRIELIGRLDRDFSLMNELMSLNIEFKRNTLDLLYDHLGRNVDREQSLETQSSLSSQAESEGEDTEEEEDVQTDAGSHQSNDSKNVNEDNGEGEDNDTELKSDIKQQALSEDDGFIVPKSRTAKLLKARRHSNNGDEEEKENTRGVNQPLSITDMSMTDEDNKEKEYDRRIISKRSNSVSHRDPRHNEAIPESPLVHNYRENDFIMNVETHPIYEMKYFSEIEERLGFIKYLIKNSDELIKPVHIKILWECHIDSSFHQKERAIFFDWCSSIIKIQSDYQNTKRDAITIFDDDTIELIFFESLLCLDFTTIPEEAYNCFEEYFCYINAQFGQLIKGHYIGSYEVFDTKLIGIQALWEIVLQAKDQKVHQKSSKFLLTLYKKLSPDLIENLNTIKEDFLKTCMSHIREGVKYLTHGNSSEEKDNAKNRVARSLDQICKFIHEFEGLRDRSKRSGAVVPEIAVLFTNQMGQGYSPTKGEIMVPKTIKIEDLKKKLCEAIHPNPHEYELLLIYKGKDIGANDLKTLNDFSYTEGGKIMVSKNSGFDFADDQIPSLNLPMYSDQELEDNANMLAAIVPDLDMEVLKLALKKNNNNMEEALMLVTGDGVEGLKIEIAEQEEQKAYIPIISKEEEKKEENKQDEDMTNEEDVEEESKLNLIISNKSEYFDLLFDLLNLGVNEINYQAWNLLTQIPVNKKLYHNIKSLNINKKEDWNALIDSQNMYKCLYSLQIINSLICSPDSETIEENELQERYEWRIRFINLGGFEHITNILVTQSHIEESLKQQRRTRNNRKKNRSEEQGNVNFSIHKTGLYMVNIIKIFMQAALLAKSEDDNLLYSIISQSATSPFIKKAKFTGNQGQSSNPAVPLIDNSDGSKDNSAYGTPNFASPKSSNNQSHFFEPTVTFNDDLDLVTKINKSSSRKENKSSNTICTQVDDFQKLIDQVTGENSTNILKIIDQEKLLVKLLSIIYYAIRVTDYNDKNISLLIDSCFDLILPCVVNSPDQLIPVMYASNNFENFIVSTLRFKGEESVRKTVSNTFKSICNNYNKNTQYSKEQFKKTPQKKILEGESEGAEEVSQAPYEDPKFYFLKVLLKNLPSTNSKSEKCEEMFGLLNTLIKMTSSLFTFTDPYGPQPESEEIEPKTIFSANSVFETCIKEIENRPTLEERHSDYEDKVLGGYLGLANSILQITPQLRKFAGDEEKGYGLTKKLFNFLFEMPNIEDKDANLPKFKHRSTRKKAFSLLLNLCQGYDESGSKHQINDNYYTLFKELYLYHNDMSEIEKNSTVSYDEFEYDIGVRNNTGFAGLKNFGATCYQNSVLQQLYMIPDLRYGVLASEVNIEEKTLSTLFQMQLIFANLQETEKKYHTPKDFCLTFNIDGAPVDVTRQQDAQEFFNIILDNIECHLKGTQNEKLLKEVIGGEICNEVKSLEDQYDYISQTMEPFFSVQLDIKNRKSIQEALDYYIKPDVLEGDNKYYCEDYDTKIKAHKRSFLNSTSNTLIINLKRFEFDFNTFRKYKVNDYCEFPLDLNIKPWTKEGIEEKEGKQEGSEENEELIKEETQEEDKYQYEAVGVVVHSGGAEGGHYYSYIKDRQKNKWFEFNDTTVKPFDIKNLPEETFGGDGNRGNMMENNDNFGGFYSRSRNAYLIIYQRKNPLPYETIQINNTSDDLVNGIPQSVYQHILDDNMLFMKRMYFFDTEYLNFIREFLSLNHFERKVYSNSSPLTKKMIKQKEIAELLGVNENNLNVEMAIEDIDMFDETPEKAEIKEEEKFDPQKDLDSKDIGEEDRIRSDGMIFVKTDHISKETIEKAKELSANLTAVEDQKDYNEKLDQEIKENPALFVIKFSTLFALKIKENIKDSFQFISLLQNLSSMFDMQADGCMWFLKYLTYNKRMIIEHLLKNKSDEERENFRALLINAIGLACKNEEKEFFKEDTNEYNMEVIAEYDQDKEKFYAKQVPKSVVIRFMQVFFEEMLDDTRVHYQQFEDYFSVLKYFAELGIMETKYLIKAKGIHKLMDFSMNNCTPYNVKNRRPMGTAISEPKFKIPTQILSHLMRSCVTRGIKNSESYSSNYVGPKEHLHIDIPYEEIRLIMTRECFTIGLLGTNFDEFMAEMLKHLCWEDKNNSEFFMKELVFSMNIHKSNMGTLPKRKNLIKAVLSIEDGLQDQRIQRVFELDEEYKEELVAALMRDNKYSLLMIAKVTRKDYPLFTLEMINLVRELRNVPKVVLHLSKHQGQLSWIREFLIDSIEVIPSTYPIIRAGSKYEARHYLDMIDVCITNLSLVFPEWKDWFRFQKQAKQPPEDTKEEGAQENKQEGGNEPTKPVDDDFVNIDLTGADDDFKNVASAGVPEAASEKKDQEEGITKKVTPQPDDASNGHESGAVGSVIQK</sequence>
<dbReference type="Proteomes" id="UP001295684">
    <property type="component" value="Unassembled WGS sequence"/>
</dbReference>
<dbReference type="GO" id="GO:0005634">
    <property type="term" value="C:nucleus"/>
    <property type="evidence" value="ECO:0007669"/>
    <property type="project" value="TreeGrafter"/>
</dbReference>
<feature type="compositionally biased region" description="Basic residues" evidence="4">
    <location>
        <begin position="892"/>
        <end position="901"/>
    </location>
</feature>
<dbReference type="PROSITE" id="PS50235">
    <property type="entry name" value="USP_3"/>
    <property type="match status" value="1"/>
</dbReference>
<name>A0AAD1U2A0_EUPCR</name>
<dbReference type="GO" id="GO:0004843">
    <property type="term" value="F:cysteine-type deubiquitinase activity"/>
    <property type="evidence" value="ECO:0007669"/>
    <property type="project" value="InterPro"/>
</dbReference>
<feature type="region of interest" description="Disordered" evidence="4">
    <location>
        <begin position="3058"/>
        <end position="3149"/>
    </location>
</feature>
<reference evidence="6" key="1">
    <citation type="submission" date="2023-07" db="EMBL/GenBank/DDBJ databases">
        <authorList>
            <consortium name="AG Swart"/>
            <person name="Singh M."/>
            <person name="Singh A."/>
            <person name="Seah K."/>
            <person name="Emmerich C."/>
        </authorList>
    </citation>
    <scope>NUCLEOTIDE SEQUENCE</scope>
    <source>
        <strain evidence="6">DP1</strain>
    </source>
</reference>
<dbReference type="Gene3D" id="3.90.70.10">
    <property type="entry name" value="Cysteine proteinases"/>
    <property type="match status" value="1"/>
</dbReference>
<dbReference type="InterPro" id="IPR056850">
    <property type="entry name" value="ARM_UBP34_24_USP9X_Y"/>
</dbReference>
<dbReference type="GO" id="GO:0006508">
    <property type="term" value="P:proteolysis"/>
    <property type="evidence" value="ECO:0007669"/>
    <property type="project" value="UniProtKB-KW"/>
</dbReference>
<feature type="compositionally biased region" description="Low complexity" evidence="4">
    <location>
        <begin position="817"/>
        <end position="828"/>
    </location>
</feature>
<dbReference type="InterPro" id="IPR001394">
    <property type="entry name" value="Peptidase_C19_UCH"/>
</dbReference>
<dbReference type="Pfam" id="PF00443">
    <property type="entry name" value="UCH"/>
    <property type="match status" value="1"/>
</dbReference>
<feature type="compositionally biased region" description="Polar residues" evidence="4">
    <location>
        <begin position="843"/>
        <end position="853"/>
    </location>
</feature>
<protein>
    <recommendedName>
        <fullName evidence="5">USP domain-containing protein</fullName>
    </recommendedName>
</protein>
<feature type="compositionally biased region" description="Acidic residues" evidence="4">
    <location>
        <begin position="829"/>
        <end position="841"/>
    </location>
</feature>
<keyword evidence="1" id="KW-0645">Protease</keyword>
<organism evidence="6 7">
    <name type="scientific">Euplotes crassus</name>
    <dbReference type="NCBI Taxonomy" id="5936"/>
    <lineage>
        <taxon>Eukaryota</taxon>
        <taxon>Sar</taxon>
        <taxon>Alveolata</taxon>
        <taxon>Ciliophora</taxon>
        <taxon>Intramacronucleata</taxon>
        <taxon>Spirotrichea</taxon>
        <taxon>Hypotrichia</taxon>
        <taxon>Euplotida</taxon>
        <taxon>Euplotidae</taxon>
        <taxon>Moneuplotes</taxon>
    </lineage>
</organism>
<feature type="compositionally biased region" description="Basic and acidic residues" evidence="4">
    <location>
        <begin position="3113"/>
        <end position="3124"/>
    </location>
</feature>
<dbReference type="Pfam" id="PF25010">
    <property type="entry name" value="ARM_UBP24_USP9X-Y"/>
    <property type="match status" value="2"/>
</dbReference>
<keyword evidence="3" id="KW-0378">Hydrolase</keyword>
<dbReference type="FunFam" id="3.90.70.10:FF:000022">
    <property type="entry name" value="Ubiquitin carboxyl-terminal hydrolase 24"/>
    <property type="match status" value="1"/>
</dbReference>
<dbReference type="InterPro" id="IPR028889">
    <property type="entry name" value="USP"/>
</dbReference>
<comment type="caution">
    <text evidence="6">The sequence shown here is derived from an EMBL/GenBank/DDBJ whole genome shotgun (WGS) entry which is preliminary data.</text>
</comment>
<dbReference type="CDD" id="cd14279">
    <property type="entry name" value="CUE"/>
    <property type="match status" value="1"/>
</dbReference>
<feature type="region of interest" description="Disordered" evidence="4">
    <location>
        <begin position="813"/>
        <end position="869"/>
    </location>
</feature>
<feature type="region of interest" description="Disordered" evidence="4">
    <location>
        <begin position="587"/>
        <end position="612"/>
    </location>
</feature>
<feature type="compositionally biased region" description="Basic and acidic residues" evidence="4">
    <location>
        <begin position="587"/>
        <end position="601"/>
    </location>
</feature>
<feature type="compositionally biased region" description="Polar residues" evidence="4">
    <location>
        <begin position="1620"/>
        <end position="1629"/>
    </location>
</feature>
<dbReference type="GO" id="GO:0005829">
    <property type="term" value="C:cytosol"/>
    <property type="evidence" value="ECO:0007669"/>
    <property type="project" value="TreeGrafter"/>
</dbReference>
<evidence type="ECO:0000256" key="2">
    <source>
        <dbReference type="ARBA" id="ARBA00022786"/>
    </source>
</evidence>
<feature type="compositionally biased region" description="Basic and acidic residues" evidence="4">
    <location>
        <begin position="3061"/>
        <end position="3077"/>
    </location>
</feature>